<evidence type="ECO:0000313" key="2">
    <source>
        <dbReference type="Proteomes" id="UP000036270"/>
    </source>
</evidence>
<evidence type="ECO:0000313" key="1">
    <source>
        <dbReference type="EMBL" id="KMK51002.1"/>
    </source>
</evidence>
<reference evidence="1 2" key="1">
    <citation type="submission" date="2014-12" db="EMBL/GenBank/DDBJ databases">
        <title>Reclassification of Actinobacillus muris as Muribacter muris.</title>
        <authorList>
            <person name="Christensen H."/>
            <person name="Nicklas W."/>
            <person name="Bisgaard M."/>
        </authorList>
    </citation>
    <scope>NUCLEOTIDE SEQUENCE [LARGE SCALE GENOMIC DNA]</scope>
    <source>
        <strain evidence="1 2">Ackerman80-443D</strain>
    </source>
</reference>
<protein>
    <submittedName>
        <fullName evidence="1">Uncharacterized protein</fullName>
    </submittedName>
</protein>
<proteinExistence type="predicted"/>
<accession>A0A0J5S2H3</accession>
<comment type="caution">
    <text evidence="1">The sequence shown here is derived from an EMBL/GenBank/DDBJ whole genome shotgun (WGS) entry which is preliminary data.</text>
</comment>
<dbReference type="AlphaFoldDB" id="A0A0J5S2H3"/>
<dbReference type="STRING" id="67855.RO21_08900"/>
<organism evidence="1 2">
    <name type="scientific">Muribacter muris</name>
    <dbReference type="NCBI Taxonomy" id="67855"/>
    <lineage>
        <taxon>Bacteria</taxon>
        <taxon>Pseudomonadati</taxon>
        <taxon>Pseudomonadota</taxon>
        <taxon>Gammaproteobacteria</taxon>
        <taxon>Pasteurellales</taxon>
        <taxon>Pasteurellaceae</taxon>
        <taxon>Muribacter</taxon>
    </lineage>
</organism>
<dbReference type="Proteomes" id="UP000036270">
    <property type="component" value="Unassembled WGS sequence"/>
</dbReference>
<dbReference type="EMBL" id="JWIZ01000056">
    <property type="protein sequence ID" value="KMK51002.1"/>
    <property type="molecule type" value="Genomic_DNA"/>
</dbReference>
<gene>
    <name evidence="1" type="ORF">RO21_08900</name>
</gene>
<dbReference type="PATRIC" id="fig|67855.3.peg.1858"/>
<dbReference type="RefSeq" id="WP_047977434.1">
    <property type="nucleotide sequence ID" value="NZ_JWIZ01000056.1"/>
</dbReference>
<keyword evidence="2" id="KW-1185">Reference proteome</keyword>
<name>A0A0J5S2H3_9PAST</name>
<sequence length="172" mass="20327">MNFTPKLFIDGSEYKVILTNKSCDDLYLSNPTVGEGNLCSQNIKWIHQLDATRMMAYMFRYANGQSLTIPTQLNDERYPFWAFKDKTPPEGVSFDTFRNLCKTDSSLRDKMKHLRAYFWYEMDYLSPNYQEENLIILSHFVIKVTDKMTEEDVAICRNQKHQFDNIKGNKYV</sequence>